<dbReference type="InterPro" id="IPR051159">
    <property type="entry name" value="Hexapeptide_acetyltransf"/>
</dbReference>
<accession>A0A4V1QP67</accession>
<evidence type="ECO:0000256" key="1">
    <source>
        <dbReference type="ARBA" id="ARBA00007274"/>
    </source>
</evidence>
<dbReference type="PANTHER" id="PTHR23416">
    <property type="entry name" value="SIALIC ACID SYNTHASE-RELATED"/>
    <property type="match status" value="1"/>
</dbReference>
<dbReference type="SUPFAM" id="SSF51161">
    <property type="entry name" value="Trimeric LpxA-like enzymes"/>
    <property type="match status" value="1"/>
</dbReference>
<dbReference type="Gene3D" id="2.160.10.10">
    <property type="entry name" value="Hexapeptide repeat proteins"/>
    <property type="match status" value="1"/>
</dbReference>
<dbReference type="Proteomes" id="UP000292347">
    <property type="component" value="Unassembled WGS sequence"/>
</dbReference>
<comment type="caution">
    <text evidence="3">The sequence shown here is derived from an EMBL/GenBank/DDBJ whole genome shotgun (WGS) entry which is preliminary data.</text>
</comment>
<evidence type="ECO:0000313" key="4">
    <source>
        <dbReference type="Proteomes" id="UP000292347"/>
    </source>
</evidence>
<dbReference type="OrthoDB" id="9815592at2"/>
<sequence length="191" mass="21135">MDRGTGTSQPLEPVERHQPSFSLGNRLSRVGWGLCWLLLARWTPPPLHRWRCMLLRLWGAEIGRGARIYGSVRVWHPANLEVGEGSVLGPRVRCYNQGRIRIGRSVVVSQDASLCASTHDVADPLFPLRLRPIRIEDHAWVAAEAFVGPGVRVGTGAVLGARGVAMRDLAPWTFFSGNPAQPLKLRPPLQE</sequence>
<evidence type="ECO:0000313" key="3">
    <source>
        <dbReference type="EMBL" id="RXZ32104.1"/>
    </source>
</evidence>
<proteinExistence type="inferred from homology"/>
<keyword evidence="2 3" id="KW-0808">Transferase</keyword>
<dbReference type="CDD" id="cd05825">
    <property type="entry name" value="LbH_wcaF_like"/>
    <property type="match status" value="1"/>
</dbReference>
<dbReference type="InterPro" id="IPR011004">
    <property type="entry name" value="Trimer_LpxA-like_sf"/>
</dbReference>
<dbReference type="PANTHER" id="PTHR23416:SF23">
    <property type="entry name" value="ACETYLTRANSFERASE C18B11.09C-RELATED"/>
    <property type="match status" value="1"/>
</dbReference>
<organism evidence="3 4">
    <name type="scientific">Sphingomonas desiccabilis</name>
    <dbReference type="NCBI Taxonomy" id="429134"/>
    <lineage>
        <taxon>Bacteria</taxon>
        <taxon>Pseudomonadati</taxon>
        <taxon>Pseudomonadota</taxon>
        <taxon>Alphaproteobacteria</taxon>
        <taxon>Sphingomonadales</taxon>
        <taxon>Sphingomonadaceae</taxon>
        <taxon>Sphingomonas</taxon>
    </lineage>
</organism>
<evidence type="ECO:0000256" key="2">
    <source>
        <dbReference type="ARBA" id="ARBA00022679"/>
    </source>
</evidence>
<dbReference type="GO" id="GO:0008374">
    <property type="term" value="F:O-acyltransferase activity"/>
    <property type="evidence" value="ECO:0007669"/>
    <property type="project" value="TreeGrafter"/>
</dbReference>
<keyword evidence="4" id="KW-1185">Reference proteome</keyword>
<dbReference type="AlphaFoldDB" id="A0A4V1QP67"/>
<comment type="similarity">
    <text evidence="1">Belongs to the transferase hexapeptide repeat family.</text>
</comment>
<dbReference type="GO" id="GO:0005829">
    <property type="term" value="C:cytosol"/>
    <property type="evidence" value="ECO:0007669"/>
    <property type="project" value="TreeGrafter"/>
</dbReference>
<name>A0A4V1QP67_9SPHN</name>
<dbReference type="EMBL" id="SDPT01000002">
    <property type="protein sequence ID" value="RXZ32104.1"/>
    <property type="molecule type" value="Genomic_DNA"/>
</dbReference>
<gene>
    <name evidence="3" type="ORF">EO081_13090</name>
</gene>
<dbReference type="RefSeq" id="WP_129342317.1">
    <property type="nucleotide sequence ID" value="NZ_JACIDD010000002.1"/>
</dbReference>
<reference evidence="3 4" key="1">
    <citation type="submission" date="2019-01" db="EMBL/GenBank/DDBJ databases">
        <title>Sphingomonas mucosissima sp. nov. and Sphingomonas desiccabilis sp. nov., from biological soil crusts in the Colorado Plateau, USA.</title>
        <authorList>
            <person name="Zhu D."/>
        </authorList>
    </citation>
    <scope>NUCLEOTIDE SEQUENCE [LARGE SCALE GENOMIC DNA]</scope>
    <source>
        <strain evidence="3 4">CP1D</strain>
    </source>
</reference>
<protein>
    <submittedName>
        <fullName evidence="3">Putative colanic acid biosynthesis acetyltransferase</fullName>
    </submittedName>
</protein>